<reference evidence="2" key="1">
    <citation type="journal article" date="2019" name="Int. J. Syst. Evol. Microbiol.">
        <title>The Global Catalogue of Microorganisms (GCM) 10K type strain sequencing project: providing services to taxonomists for standard genome sequencing and annotation.</title>
        <authorList>
            <consortium name="The Broad Institute Genomics Platform"/>
            <consortium name="The Broad Institute Genome Sequencing Center for Infectious Disease"/>
            <person name="Wu L."/>
            <person name="Ma J."/>
        </authorList>
    </citation>
    <scope>NUCLEOTIDE SEQUENCE [LARGE SCALE GENOMIC DNA]</scope>
    <source>
        <strain evidence="2">CCUG 59129</strain>
    </source>
</reference>
<organism evidence="1 2">
    <name type="scientific">Paenibacillus chungangensis</name>
    <dbReference type="NCBI Taxonomy" id="696535"/>
    <lineage>
        <taxon>Bacteria</taxon>
        <taxon>Bacillati</taxon>
        <taxon>Bacillota</taxon>
        <taxon>Bacilli</taxon>
        <taxon>Bacillales</taxon>
        <taxon>Paenibacillaceae</taxon>
        <taxon>Paenibacillus</taxon>
    </lineage>
</organism>
<evidence type="ECO:0000313" key="1">
    <source>
        <dbReference type="EMBL" id="MFD0961143.1"/>
    </source>
</evidence>
<keyword evidence="2" id="KW-1185">Reference proteome</keyword>
<name>A0ABW3HUD6_9BACL</name>
<proteinExistence type="predicted"/>
<dbReference type="EMBL" id="JBHTJZ010000033">
    <property type="protein sequence ID" value="MFD0961143.1"/>
    <property type="molecule type" value="Genomic_DNA"/>
</dbReference>
<gene>
    <name evidence="1" type="ORF">ACFQ2I_17480</name>
</gene>
<protein>
    <submittedName>
        <fullName evidence="1">Uncharacterized protein</fullName>
    </submittedName>
</protein>
<dbReference type="PROSITE" id="PS51257">
    <property type="entry name" value="PROKAR_LIPOPROTEIN"/>
    <property type="match status" value="1"/>
</dbReference>
<dbReference type="Proteomes" id="UP001596989">
    <property type="component" value="Unassembled WGS sequence"/>
</dbReference>
<comment type="caution">
    <text evidence="1">The sequence shown here is derived from an EMBL/GenBank/DDBJ whole genome shotgun (WGS) entry which is preliminary data.</text>
</comment>
<sequence length="522" mass="59073">MRAGKIAIAVSIIVLAAACQNGGDDLQRTFHHDPILRATVQPNEMPSLKEVPTEEVTEEVSEHMDDKLRLRKLEDGFQLLYEEDEGEEIHVMETFVSPAVAGHSYAVHIVRRTVDSEDYLVREAVVVNASGQSYKVYQLYEANVEDIYNPDSVAKAYGFLDDRHLLYVGVANEQEGNGYYYEVKKLNIETGETETIVPMIPDVPHDDFFSRGWLNEKKDKLILITHGTGLMWSIDLANGNAKRTEHRFKQPWPFFMTTPSADGDAFWYYNYETSVYTLHDSDGNLLAERPPIEGYDTYPAFMWSPDSRYAAFHHTKDRDSSKPIQDVGEWQVVAMDRIIFMDKFGNEVATVEAVPGTNVEAVGWLEGNGHLVLIRQYEWELEDDEGNSGIGAKGNSQFYLFNIESGHRTKLRMVEGVPRARGLLPIRTANPVTGLDQALFLVNLEQSIVITSTDSGRWITDDSDTSFSWTADDVDSNRYIHYRYDTATGETTVLSTTNSSDVHSIGQDWLATSDMRYVQLSR</sequence>
<dbReference type="RefSeq" id="WP_377566428.1">
    <property type="nucleotide sequence ID" value="NZ_JBHTJZ010000033.1"/>
</dbReference>
<accession>A0ABW3HUD6</accession>
<evidence type="ECO:0000313" key="2">
    <source>
        <dbReference type="Proteomes" id="UP001596989"/>
    </source>
</evidence>
<dbReference type="SUPFAM" id="SSF82171">
    <property type="entry name" value="DPP6 N-terminal domain-like"/>
    <property type="match status" value="1"/>
</dbReference>